<sequence length="3456" mass="363646">MSINLPPELGWVARLAVGQAWPKGDEDKMIALGAAWNDAAQQLVNLSATIDPATSGVLNSIGGQVADQFHDFTAQLRSSLPDMADAAGQMGQLGHNTGVQLEYSKYMILAQLVWLAYELVQLAFWAPEAVPAAITAARLIVQMILKRLLQSVVMGVGFMVGMDVAIQTIQFLKGDRTKWDTSLTLSAVESGAISGGIGGILHGVGGAFAPKFTGSLIGKGTIGAVTGVVSTATMDGIFGGEGDWGATLSSGIIGAMGGGGGRRRFGGGEGEHEHIDGDIKLPSMPDLHLDLPSDLGSDLGTDLPGEGGGFGEKGLPGLEHEAGDGTGGAHAVTGVGGEEQQGRGRPAVVESGLPGTVERGTGSVRTQSEEVGQRGAAPNEAGRGSSSEQTSERLGRSPAESPSGIVRPVADTEQGTTDGGTGVRQEVGGANQTADVGAPLQAASGRGAVTATTSADAGAQRQAPAPTRTGSGGVTQQPGTAQGSPQGVSPRAPRPVTSTADAPAHPVPTITTTESGGTGAVASHPDATSGTGQAAAATAHAGQGEGQVPLPNDPPRGPGEVPSSRVDRSPRFVVRSGFSVRRFEVGGQRFADVSVRVAFRDAGGSLDGDATWSRVQQGVKELFNDPGHVLPGGERLHVTVERVGEGDRPDLTVDLVGRGGDMDQHRWAVGAEPAAYAHEVAHQLGLRDEYRDASGPQRPHVAGSLLGDFRQPAVSGLPQSGLRGRHLALLGALIGGDDAEGSVPGPAPVHAGEASPRAPKPDGSSTDDEPTDATEQAEPSTSQAGGTAQPVGAEDDPAWQQARSQAPVIQRQHTWVDPVSDPTRVAPVQEQSVTVAVAPTVPPPHAPAREQAVPPERSAESPASITRVDDPSPLAPEPESTVPSPPEGPPQRSAEVPASTTHVDDPSALSPEPSRTTPPARGSATPLLHEPEAESSVPPPRAPAQEQVVPPSRATESPVPVTRVDDPSTPVREPSPVVPEAESTVLPPRGSALEQVVPTEGGVELSASGARVDDAPSTPAVEPPPGRLSGPPSLHGPEPLRVVPEAEFTVLPPHTPAHVDDPSTLVREPSHVVPEAESTVLPPRGSALEQVVPPERGVVEADRGELLLPLRESSDEDVPLVLPPLGVRGEGRGLGAVPTVLPSEHASVVPPHVGRGSDEAALDQPLPPPRRTVVTPVVREPEALRSRPDEGTDVPVVTDHATTPVRQPRPDDPPVTPSREDAAAALSAPRPLRGERTQVPGDSMELRPPPRPDRTRPDGERSGNGFRSRFRWTRSVRTEEMGQSSRAESSSAATRRPAAPPDTRTPDTRTPAPVRRVPAPHVPDPAWDGHRLHDPAFAPARRPGPDVERQPPPRIATHQQLGASDLLVSLHGRERDIVRQIERHIGAAFGDDAAGRTIAEAFFGGSGLKPRLSALSRGDAWEAPFKAGPWSGKLKARVRVDETLYLSEAKKLEFEGGAEQHMTVGRTRERRNRYLANLSGKFKWGNGDFTPQVGYIYDRLNTKLRGDGARTIARGKTTEEAALFGANFRLELDFSDVTRLGELQHLPGDHRVPVDIAATVAVPRLETGDRHGVAPVPDRLFAPPDRVVHTRRLGGSDIVLDVSARQTHPTSHQELKGVDAVLHQLDTEGERVFGNDLWRNTVRPELKSQIDLGGLHQDLKGMMAGDRLRIEVPANFLGWSKAVVEVGAHVRSMEHQRNTGTTEFNVGTGVSRSQRRQVHRGHLGQLPVVGNVMKYLPGMFGFTGSQQRGRERVEIGGSSHDVTVTTKLKAPGAVFSGTSGLDFHFVRVENLREDRVGGATAEVNFTALVEQSEAHEVQPAQPGQPDPTRFTAAGAATPLPRLTRTPGDPVARPPDSVWGGPDAQHPPAHPYGLRDTVTTRDLADVSALHDRLDTIGRQHFPEVWEDIREEVIDSFSHAMVSAHLPSMTRGLPLETGVLGETLRRHGLQVSATARVVEMEYKRLDTKAELNAVAETGTAEADRTIFSRTTAGGAVGGGEAVLHQVVAKGGEGQQGESGAGGTEAAPKMETAEALDIQGSYAQQRRTRIGWRSGQAGKVYANGKYGQPQALFNSRVEIDLRFSRQGDPVRVHAEPLNAEFSMDARDTQAAQADARGEAVFTRPRPAAAGPAAQPPAPPAPFLPRAAPATRHDPPPRIADRGALGASDVLHSLGPQDTRLLDQVEQQLRTRLGSPLPDELHQQLREQLDPFALKGQLSRLTRGGRIVIKVDAGGWSGSISVGARMGRMTHTENVDNFEFELGSQQRSTMGIVRDQRVRHIVGIPLKFKLPHTTVNLSYNRLYDFSDSMTTEGSGSTVSRGKTVENAGLFTGPADFSVDVNLSRHLERFNHQFPVSLPDTVVAVPLRDAPDPAAVAPAHVPSTAVPDRIRQSHRLGSSDIVTDVHMLPPAAHAPAPAAAHVGAAAPVPVGRNREVVEQSVDRLNTTGRATLGGDWEGMRRKIVDLIQSDGLVPALKPAMSGGEIVLRHGRSEVRISSDVSRLEVTGKTGTTEFNTGTGAQRTFAEHDDHGGSGSPGNVVNVNVLGTSNPFPEGTSVLAGGGAVHSWGHDEHLASIGSASTGMTSKSKNPAVSAQGEARLVFTMTRKPLIRLGHSERVVPEPASAAFRQRVTDPADPLRVYNKPAANGNPAEVHTPVFSIEGGRPLPPRALGGVPHMFAQSVRSVVYGDSSHTVRALRRLAAPRRAQAAFDVGFHATLLESEARPLRTGEPPAFVARPDAAGTAQRAAFDRAERARLQGLAGGSNPPGPPVTVRVPPERVWTYGLRDVDVTRWIGDSSGIGDIIRMRGPRFFDSGTWRRLSVVARQGLGHSGLSAGFNASTRGDDITTPTAGRLRLLTNRAQIRASVRVLNLEYQSTDRNVELSPAGEISGTTRHTGLSWHNTGGQLQIGAEGSAGSAEATGLLTGGYQHRKRAGAMLEQGGRVIASGKFNTPMARFTGYAEVTVTFVDGGRQVQERGVVPVTLDIPENETGTAQHGPGDTLLFSDDRRDGRAPVPVPVGPLSSAGQRGRGLESFLAEEDPDDGSLFGSYFSNGRGGSDEQPRRFGQFLRPSDAASTSAAASSTPRVVRPQPPRTNPTTVTRTVEGQRQGPPVRGAGPVPGVSVSVSGSQDGTAPTPTPRPAPQLTPRQAEKAPVRPAVPPLRANGLESQGAPRPTVIPPTGPRPAETVGSTSTTDPLPAPVRNGTTDGTTSRPVPRFASAPVIPRGPERAQILALGLDATEEPSIRSLGSVLGAFEPPRLPATPTPTPVVRTVEPQPAVVRMGSSEAPSTEAVGDQRPALVESSATPSATPPEPSVPAVRSEEPVLSFDVSSSSGSRQVASGQGETVQGAAARIASLGLERHSTGGPLPRVTVSSRAVVLEGGLPHFGRSLVQGDRQGRTLATAVRSALAQELTIRQRDSTTTPLTPDAIPVEVVLNEDLDGAEGGFIHVHLPPPPDPAP</sequence>
<feature type="compositionally biased region" description="Basic and acidic residues" evidence="1">
    <location>
        <begin position="2147"/>
        <end position="2157"/>
    </location>
</feature>
<proteinExistence type="predicted"/>
<feature type="region of interest" description="Disordered" evidence="1">
    <location>
        <begin position="739"/>
        <end position="1039"/>
    </location>
</feature>
<feature type="compositionally biased region" description="Polar residues" evidence="1">
    <location>
        <begin position="1281"/>
        <end position="1291"/>
    </location>
</feature>
<dbReference type="InterPro" id="IPR057746">
    <property type="entry name" value="CpnT-like_N"/>
</dbReference>
<organism evidence="3 4">
    <name type="scientific">Streptacidiphilus alkalitolerans</name>
    <dbReference type="NCBI Taxonomy" id="3342712"/>
    <lineage>
        <taxon>Bacteria</taxon>
        <taxon>Bacillati</taxon>
        <taxon>Actinomycetota</taxon>
        <taxon>Actinomycetes</taxon>
        <taxon>Kitasatosporales</taxon>
        <taxon>Streptomycetaceae</taxon>
        <taxon>Streptacidiphilus</taxon>
    </lineage>
</organism>
<evidence type="ECO:0000313" key="4">
    <source>
        <dbReference type="Proteomes" id="UP001592530"/>
    </source>
</evidence>
<feature type="region of interest" description="Disordered" evidence="1">
    <location>
        <begin position="293"/>
        <end position="568"/>
    </location>
</feature>
<feature type="compositionally biased region" description="Gly residues" evidence="1">
    <location>
        <begin position="324"/>
        <end position="339"/>
    </location>
</feature>
<feature type="compositionally biased region" description="Basic and acidic residues" evidence="1">
    <location>
        <begin position="1244"/>
        <end position="1261"/>
    </location>
</feature>
<feature type="region of interest" description="Disordered" evidence="1">
    <location>
        <begin position="2121"/>
        <end position="2159"/>
    </location>
</feature>
<dbReference type="PANTHER" id="PTHR24216">
    <property type="entry name" value="PAXILLIN-RELATED"/>
    <property type="match status" value="1"/>
</dbReference>
<feature type="compositionally biased region" description="Low complexity" evidence="1">
    <location>
        <begin position="1308"/>
        <end position="1319"/>
    </location>
</feature>
<dbReference type="RefSeq" id="WP_380558528.1">
    <property type="nucleotide sequence ID" value="NZ_JBHEZY010000019.1"/>
</dbReference>
<accession>A0ABV6XB01</accession>
<feature type="compositionally biased region" description="Low complexity" evidence="1">
    <location>
        <begin position="3321"/>
        <end position="3337"/>
    </location>
</feature>
<feature type="compositionally biased region" description="Low complexity" evidence="1">
    <location>
        <begin position="3067"/>
        <end position="3084"/>
    </location>
</feature>
<feature type="region of interest" description="Disordered" evidence="1">
    <location>
        <begin position="1136"/>
        <end position="1359"/>
    </location>
</feature>
<feature type="compositionally biased region" description="Pro residues" evidence="1">
    <location>
        <begin position="2130"/>
        <end position="2139"/>
    </location>
</feature>
<feature type="region of interest" description="Disordered" evidence="1">
    <location>
        <begin position="3277"/>
        <end position="3341"/>
    </location>
</feature>
<dbReference type="Proteomes" id="UP001592530">
    <property type="component" value="Unassembled WGS sequence"/>
</dbReference>
<gene>
    <name evidence="3" type="ORF">ACEZDB_32805</name>
</gene>
<feature type="compositionally biased region" description="Low complexity" evidence="1">
    <location>
        <begin position="3091"/>
        <end position="3130"/>
    </location>
</feature>
<dbReference type="EMBL" id="JBHEZY010000019">
    <property type="protein sequence ID" value="MFC1435432.1"/>
    <property type="molecule type" value="Genomic_DNA"/>
</dbReference>
<protein>
    <recommendedName>
        <fullName evidence="2">Outer membrane channel protein CpnT-like N-terminal domain-containing protein</fullName>
    </recommendedName>
</protein>
<dbReference type="Pfam" id="PF25547">
    <property type="entry name" value="WXG100_2"/>
    <property type="match status" value="1"/>
</dbReference>
<name>A0ABV6XB01_9ACTN</name>
<feature type="compositionally biased region" description="Basic and acidic residues" evidence="1">
    <location>
        <begin position="1208"/>
        <end position="1222"/>
    </location>
</feature>
<comment type="caution">
    <text evidence="3">The sequence shown here is derived from an EMBL/GenBank/DDBJ whole genome shotgun (WGS) entry which is preliminary data.</text>
</comment>
<feature type="compositionally biased region" description="Gly residues" evidence="1">
    <location>
        <begin position="305"/>
        <end position="314"/>
    </location>
</feature>
<feature type="compositionally biased region" description="Low complexity" evidence="1">
    <location>
        <begin position="527"/>
        <end position="542"/>
    </location>
</feature>
<feature type="compositionally biased region" description="Polar residues" evidence="1">
    <location>
        <begin position="474"/>
        <end position="487"/>
    </location>
</feature>
<feature type="compositionally biased region" description="Polar residues" evidence="1">
    <location>
        <begin position="773"/>
        <end position="786"/>
    </location>
</feature>
<feature type="region of interest" description="Disordered" evidence="1">
    <location>
        <begin position="2979"/>
        <end position="3218"/>
    </location>
</feature>
<feature type="domain" description="Outer membrane channel protein CpnT-like N-terminal" evidence="2">
    <location>
        <begin position="10"/>
        <end position="148"/>
    </location>
</feature>
<dbReference type="PANTHER" id="PTHR24216:SF65">
    <property type="entry name" value="PAXILLIN-LIKE PROTEIN 1"/>
    <property type="match status" value="1"/>
</dbReference>
<feature type="compositionally biased region" description="Low complexity" evidence="1">
    <location>
        <begin position="293"/>
        <end position="304"/>
    </location>
</feature>
<evidence type="ECO:0000313" key="3">
    <source>
        <dbReference type="EMBL" id="MFC1435432.1"/>
    </source>
</evidence>
<evidence type="ECO:0000259" key="2">
    <source>
        <dbReference type="Pfam" id="PF25547"/>
    </source>
</evidence>
<evidence type="ECO:0000256" key="1">
    <source>
        <dbReference type="SAM" id="MobiDB-lite"/>
    </source>
</evidence>
<feature type="compositionally biased region" description="Basic and acidic residues" evidence="1">
    <location>
        <begin position="1179"/>
        <end position="1190"/>
    </location>
</feature>
<reference evidence="3 4" key="1">
    <citation type="submission" date="2024-09" db="EMBL/GenBank/DDBJ databases">
        <authorList>
            <person name="Lee S.D."/>
        </authorList>
    </citation>
    <scope>NUCLEOTIDE SEQUENCE [LARGE SCALE GENOMIC DNA]</scope>
    <source>
        <strain evidence="3 4">N1-3</strain>
    </source>
</reference>
<feature type="compositionally biased region" description="Low complexity" evidence="1">
    <location>
        <begin position="1027"/>
        <end position="1037"/>
    </location>
</feature>
<feature type="compositionally biased region" description="Polar residues" evidence="1">
    <location>
        <begin position="3199"/>
        <end position="3208"/>
    </location>
</feature>
<feature type="region of interest" description="Disordered" evidence="1">
    <location>
        <begin position="1812"/>
        <end position="1873"/>
    </location>
</feature>